<proteinExistence type="predicted"/>
<dbReference type="Gene3D" id="3.40.50.10880">
    <property type="entry name" value="Uncharacterised protein PF01937, DUF89, domain 3"/>
    <property type="match status" value="1"/>
</dbReference>
<gene>
    <name evidence="2" type="ORF">MsAm2_10010</name>
</gene>
<accession>A0AA96V619</accession>
<organism evidence="2 3">
    <name type="scientific">Methanolapillus ohkumae</name>
    <dbReference type="NCBI Taxonomy" id="3028298"/>
    <lineage>
        <taxon>Archaea</taxon>
        <taxon>Methanobacteriati</taxon>
        <taxon>Methanobacteriota</taxon>
        <taxon>Stenosarchaea group</taxon>
        <taxon>Methanomicrobia</taxon>
        <taxon>Methanosarcinales</taxon>
        <taxon>Methanosarcinaceae</taxon>
        <taxon>Methanolapillus</taxon>
    </lineage>
</organism>
<dbReference type="Pfam" id="PF01937">
    <property type="entry name" value="ARMT1-like_dom"/>
    <property type="match status" value="1"/>
</dbReference>
<evidence type="ECO:0000259" key="1">
    <source>
        <dbReference type="Pfam" id="PF01937"/>
    </source>
</evidence>
<dbReference type="Gene3D" id="1.10.285.20">
    <property type="entry name" value="Uncharacterised protein PF01937, DUF89, domain 2"/>
    <property type="match status" value="1"/>
</dbReference>
<dbReference type="PIRSF" id="PIRSF006593">
    <property type="entry name" value="UCP006593"/>
    <property type="match status" value="1"/>
</dbReference>
<dbReference type="SUPFAM" id="SSF111321">
    <property type="entry name" value="AF1104-like"/>
    <property type="match status" value="1"/>
</dbReference>
<dbReference type="Proteomes" id="UP001304970">
    <property type="component" value="Chromosome"/>
</dbReference>
<evidence type="ECO:0000313" key="2">
    <source>
        <dbReference type="EMBL" id="WNY27209.1"/>
    </source>
</evidence>
<dbReference type="GeneID" id="89228419"/>
<protein>
    <recommendedName>
        <fullName evidence="1">Damage-control phosphatase ARMT1-like metal-binding domain-containing protein</fullName>
    </recommendedName>
</protein>
<feature type="domain" description="Damage-control phosphatase ARMT1-like metal-binding" evidence="1">
    <location>
        <begin position="4"/>
        <end position="300"/>
    </location>
</feature>
<reference evidence="2 3" key="1">
    <citation type="submission" date="2023-07" db="EMBL/GenBank/DDBJ databases">
        <title>Closed genome sequence of Methanosarcinaceae archaeon Am2.</title>
        <authorList>
            <person name="Poehlein A."/>
            <person name="Protasov E."/>
            <person name="Platt K."/>
            <person name="Reeh H."/>
            <person name="Daniel R."/>
            <person name="Brune A."/>
        </authorList>
    </citation>
    <scope>NUCLEOTIDE SEQUENCE [LARGE SCALE GENOMIC DNA]</scope>
    <source>
        <strain evidence="2 3">Am2</strain>
    </source>
</reference>
<dbReference type="AlphaFoldDB" id="A0AA96V619"/>
<dbReference type="EMBL" id="CP131061">
    <property type="protein sequence ID" value="WNY27209.1"/>
    <property type="molecule type" value="Genomic_DNA"/>
</dbReference>
<dbReference type="RefSeq" id="WP_338097187.1">
    <property type="nucleotide sequence ID" value="NZ_CP131061.1"/>
</dbReference>
<sequence>MKISPRCPYCLLSRVHYQCGLSTNDPTLVEKVMKECLLVMSREYRGDKTSTDIATAVHRKCYEVLNDNDPYREVKKINNETALEILPSVLKLIYGTDPAGNAYTVENSPYPIEILFKNAVLASVIGNYFDFGVMGHDASDADFKKEFSTHFQKGLAVDDTDDMLTRLSNVVYLADNCGEIVFDREVLRIIQKIQRQMNSLKIPTKSIFVVRGKPILTDVTLKDAEELHIGELADEILTTGTNTVGLSVCEAPQETIQAMKNSTLIISKGMANYESLSNEYFGPIAFLLRTKCEAVAESLELSMGVSVAKVIL</sequence>
<dbReference type="InterPro" id="IPR014444">
    <property type="entry name" value="PH1575-like"/>
</dbReference>
<dbReference type="InterPro" id="IPR002791">
    <property type="entry name" value="ARMT1-like_metal-bd"/>
</dbReference>
<dbReference type="InterPro" id="IPR036075">
    <property type="entry name" value="ARMT-1-like_metal-bd_sf"/>
</dbReference>
<keyword evidence="3" id="KW-1185">Reference proteome</keyword>
<dbReference type="Gene3D" id="1.10.8.380">
    <property type="entry name" value="Uncharacterised protein PF01937, DUF89, domain 1"/>
    <property type="match status" value="1"/>
</dbReference>
<evidence type="ECO:0000313" key="3">
    <source>
        <dbReference type="Proteomes" id="UP001304970"/>
    </source>
</evidence>
<name>A0AA96V619_9EURY</name>